<dbReference type="InterPro" id="IPR044000">
    <property type="entry name" value="Phage_tube_2"/>
</dbReference>
<dbReference type="Proteomes" id="UP000198956">
    <property type="component" value="Unassembled WGS sequence"/>
</dbReference>
<dbReference type="EMBL" id="FNDE01000002">
    <property type="protein sequence ID" value="SDG74087.1"/>
    <property type="molecule type" value="Genomic_DNA"/>
</dbReference>
<sequence length="318" mass="34954">MADILRYAGFAEETEFNGSTIPAERFHVDIASASLDIPASKNVTVPGGLGKGAKRKVNTYNYPTGAVEYAVDLNTIGFFLKMTLGGYKFTSGTLNQHEFYGDKNAIPRSFITTVGKDRFEHLFTGCVVESMEINVSDSVVTATVNIVGAKAQRRTIKLESQLNIPDAYPLAMHEVTARINGTENISTKVQNLTISISNNASADAGKVIGQLHPARIITGERTVDISYTLYFEDETELARYENDEEFTLDIDFNQVDGSNMNIHLPRAYYDSVPTTVSGRDMITQSATVKTLVGTVTLDDGETVETNIYVKLNNREGEY</sequence>
<organism evidence="1 2">
    <name type="scientific">Aneurinibacillus thermoaerophilus</name>
    <dbReference type="NCBI Taxonomy" id="143495"/>
    <lineage>
        <taxon>Bacteria</taxon>
        <taxon>Bacillati</taxon>
        <taxon>Bacillota</taxon>
        <taxon>Bacilli</taxon>
        <taxon>Bacillales</taxon>
        <taxon>Paenibacillaceae</taxon>
        <taxon>Aneurinibacillus group</taxon>
        <taxon>Aneurinibacillus</taxon>
    </lineage>
</organism>
<evidence type="ECO:0000313" key="1">
    <source>
        <dbReference type="EMBL" id="SDG74087.1"/>
    </source>
</evidence>
<dbReference type="AlphaFoldDB" id="A0A1G7WQ50"/>
<protein>
    <submittedName>
        <fullName evidence="1">Uncharacterized protein</fullName>
    </submittedName>
</protein>
<proteinExistence type="predicted"/>
<evidence type="ECO:0000313" key="2">
    <source>
        <dbReference type="Proteomes" id="UP000198956"/>
    </source>
</evidence>
<reference evidence="1 2" key="1">
    <citation type="submission" date="2016-10" db="EMBL/GenBank/DDBJ databases">
        <authorList>
            <person name="de Groot N.N."/>
        </authorList>
    </citation>
    <scope>NUCLEOTIDE SEQUENCE [LARGE SCALE GENOMIC DNA]</scope>
    <source>
        <strain evidence="1 2">L 420-91</strain>
    </source>
</reference>
<name>A0A1G7WQ50_ANETH</name>
<dbReference type="OrthoDB" id="2986103at2"/>
<dbReference type="RefSeq" id="WP_091259725.1">
    <property type="nucleotide sequence ID" value="NZ_FNDE01000002.1"/>
</dbReference>
<accession>A0A1G7WQ50</accession>
<gene>
    <name evidence="1" type="ORF">SAMN04489735_100258</name>
</gene>
<dbReference type="Pfam" id="PF18906">
    <property type="entry name" value="Phage_tube_2"/>
    <property type="match status" value="1"/>
</dbReference>